<accession>A0A6M0QBC5</accession>
<proteinExistence type="predicted"/>
<evidence type="ECO:0000313" key="3">
    <source>
        <dbReference type="EMBL" id="NEY72318.1"/>
    </source>
</evidence>
<comment type="caution">
    <text evidence="3">The sequence shown here is derived from an EMBL/GenBank/DDBJ whole genome shotgun (WGS) entry which is preliminary data.</text>
</comment>
<keyword evidence="2" id="KW-1133">Transmembrane helix</keyword>
<dbReference type="Proteomes" id="UP000481043">
    <property type="component" value="Unassembled WGS sequence"/>
</dbReference>
<organism evidence="3 4">
    <name type="scientific">Bacillus mesophilus</name>
    <dbReference type="NCBI Taxonomy" id="1808955"/>
    <lineage>
        <taxon>Bacteria</taxon>
        <taxon>Bacillati</taxon>
        <taxon>Bacillota</taxon>
        <taxon>Bacilli</taxon>
        <taxon>Bacillales</taxon>
        <taxon>Bacillaceae</taxon>
        <taxon>Bacillus</taxon>
    </lineage>
</organism>
<keyword evidence="1" id="KW-0175">Coiled coil</keyword>
<gene>
    <name evidence="3" type="ORF">G4D63_11330</name>
</gene>
<keyword evidence="2" id="KW-0812">Transmembrane</keyword>
<reference evidence="3 4" key="1">
    <citation type="submission" date="2020-02" db="EMBL/GenBank/DDBJ databases">
        <title>Bacillus aquiflavi sp. nov., isolated from yellow water of strong flavor Chinese baijiu in Yibin region of China.</title>
        <authorList>
            <person name="Xie J."/>
        </authorList>
    </citation>
    <scope>NUCLEOTIDE SEQUENCE [LARGE SCALE GENOMIC DNA]</scope>
    <source>
        <strain evidence="3 4">SA4</strain>
    </source>
</reference>
<feature type="coiled-coil region" evidence="1">
    <location>
        <begin position="80"/>
        <end position="152"/>
    </location>
</feature>
<name>A0A6M0QBC5_9BACI</name>
<dbReference type="RefSeq" id="WP_163179769.1">
    <property type="nucleotide sequence ID" value="NZ_JAAIWM010000003.1"/>
</dbReference>
<feature type="transmembrane region" description="Helical" evidence="2">
    <location>
        <begin position="6"/>
        <end position="23"/>
    </location>
</feature>
<keyword evidence="2" id="KW-0472">Membrane</keyword>
<evidence type="ECO:0000313" key="4">
    <source>
        <dbReference type="Proteomes" id="UP000481043"/>
    </source>
</evidence>
<evidence type="ECO:0000256" key="1">
    <source>
        <dbReference type="SAM" id="Coils"/>
    </source>
</evidence>
<dbReference type="AlphaFoldDB" id="A0A6M0QBC5"/>
<protein>
    <submittedName>
        <fullName evidence="3">Uncharacterized protein</fullName>
    </submittedName>
</protein>
<sequence length="197" mass="22621">MKGLSLVYISACILVIFTGFLFIGKGLVDFYFEEQGDLYTVHESFPSTFFDHYSKNNHVVEEMSEMKPVSKKDTEASEGIKEVEEIKVKYRALLTDLEQHANQKLSSLLSEAVKEYKSIKEKGEPVSYLELFAKYKLAAENLEKEIDQSFEEIIVTLEGELKSNGFSSSYVTVLREEYEAIKDERQTELLKKVTNQL</sequence>
<keyword evidence="4" id="KW-1185">Reference proteome</keyword>
<evidence type="ECO:0000256" key="2">
    <source>
        <dbReference type="SAM" id="Phobius"/>
    </source>
</evidence>
<dbReference type="EMBL" id="JAAIWM010000003">
    <property type="protein sequence ID" value="NEY72318.1"/>
    <property type="molecule type" value="Genomic_DNA"/>
</dbReference>